<comment type="caution">
    <text evidence="2">The sequence shown here is derived from an EMBL/GenBank/DDBJ whole genome shotgun (WGS) entry which is preliminary data.</text>
</comment>
<sequence>MTLPRTHVALRFGACLALATLSACGADTVQPAAPATPAPLRLDEHANRTTVSATVGTPVVVTLHSTYWSGLTSRTPAALAAAGTPRVAPAHSCAPGAGCGTVELDLRAVRSGSAEITAHRTSCGEARPCVGGAGTYTVTVKIRG</sequence>
<name>A0ABT6A4L0_9ACTN</name>
<keyword evidence="3" id="KW-1185">Reference proteome</keyword>
<evidence type="ECO:0000313" key="3">
    <source>
        <dbReference type="Proteomes" id="UP001221150"/>
    </source>
</evidence>
<keyword evidence="1" id="KW-0732">Signal</keyword>
<reference evidence="2 3" key="1">
    <citation type="submission" date="2023-03" db="EMBL/GenBank/DDBJ databases">
        <title>Draft genome sequence of Streptomyces sp. K1PA1 isolated from peat swamp forest in Thailand.</title>
        <authorList>
            <person name="Klaysubun C."/>
            <person name="Duangmal K."/>
        </authorList>
    </citation>
    <scope>NUCLEOTIDE SEQUENCE [LARGE SCALE GENOMIC DNA]</scope>
    <source>
        <strain evidence="2 3">K1PA1</strain>
    </source>
</reference>
<organism evidence="2 3">
    <name type="scientific">Streptomyces tropicalis</name>
    <dbReference type="NCBI Taxonomy" id="3034234"/>
    <lineage>
        <taxon>Bacteria</taxon>
        <taxon>Bacillati</taxon>
        <taxon>Actinomycetota</taxon>
        <taxon>Actinomycetes</taxon>
        <taxon>Kitasatosporales</taxon>
        <taxon>Streptomycetaceae</taxon>
        <taxon>Streptomyces</taxon>
    </lineage>
</organism>
<feature type="signal peptide" evidence="1">
    <location>
        <begin position="1"/>
        <end position="25"/>
    </location>
</feature>
<dbReference type="RefSeq" id="WP_276108299.1">
    <property type="nucleotide sequence ID" value="NZ_JARJBB010000003.1"/>
</dbReference>
<protein>
    <recommendedName>
        <fullName evidence="4">Lipoprotein</fullName>
    </recommendedName>
</protein>
<dbReference type="EMBL" id="JARJBB010000003">
    <property type="protein sequence ID" value="MDF3298760.1"/>
    <property type="molecule type" value="Genomic_DNA"/>
</dbReference>
<dbReference type="Proteomes" id="UP001221150">
    <property type="component" value="Unassembled WGS sequence"/>
</dbReference>
<accession>A0ABT6A4L0</accession>
<evidence type="ECO:0000256" key="1">
    <source>
        <dbReference type="SAM" id="SignalP"/>
    </source>
</evidence>
<dbReference type="PROSITE" id="PS51257">
    <property type="entry name" value="PROKAR_LIPOPROTEIN"/>
    <property type="match status" value="1"/>
</dbReference>
<feature type="chain" id="PRO_5046193458" description="Lipoprotein" evidence="1">
    <location>
        <begin position="26"/>
        <end position="144"/>
    </location>
</feature>
<evidence type="ECO:0000313" key="2">
    <source>
        <dbReference type="EMBL" id="MDF3298760.1"/>
    </source>
</evidence>
<evidence type="ECO:0008006" key="4">
    <source>
        <dbReference type="Google" id="ProtNLM"/>
    </source>
</evidence>
<proteinExistence type="predicted"/>
<gene>
    <name evidence="2" type="ORF">P3H78_08965</name>
</gene>